<reference evidence="2" key="1">
    <citation type="journal article" date="2020" name="mSystems">
        <title>Genome- and Community-Level Interaction Insights into Carbon Utilization and Element Cycling Functions of Hydrothermarchaeota in Hydrothermal Sediment.</title>
        <authorList>
            <person name="Zhou Z."/>
            <person name="Liu Y."/>
            <person name="Xu W."/>
            <person name="Pan J."/>
            <person name="Luo Z.H."/>
            <person name="Li M."/>
        </authorList>
    </citation>
    <scope>NUCLEOTIDE SEQUENCE [LARGE SCALE GENOMIC DNA]</scope>
    <source>
        <strain evidence="1">SpSt-629</strain>
        <strain evidence="2">SpSt-688</strain>
    </source>
</reference>
<sequence>MVKVRFLGHLKSRIGLPEVDVEIHDEEPLHNFLTRLANRVPELKSIINSRDLQNEYLILVNDVDVNVYGEIDNAVVKNEDTITIIPIAHGGSI</sequence>
<dbReference type="EMBL" id="DTAU01000069">
    <property type="protein sequence ID" value="HFQ78804.1"/>
    <property type="molecule type" value="Genomic_DNA"/>
</dbReference>
<dbReference type="AlphaFoldDB" id="A0A7J3MWB0"/>
<dbReference type="InterPro" id="IPR003749">
    <property type="entry name" value="ThiS/MoaD-like"/>
</dbReference>
<dbReference type="InterPro" id="IPR012675">
    <property type="entry name" value="Beta-grasp_dom_sf"/>
</dbReference>
<name>A0A7J3MWB0_9CREN</name>
<dbReference type="Gene3D" id="3.10.20.30">
    <property type="match status" value="1"/>
</dbReference>
<evidence type="ECO:0008006" key="3">
    <source>
        <dbReference type="Google" id="ProtNLM"/>
    </source>
</evidence>
<evidence type="ECO:0000313" key="2">
    <source>
        <dbReference type="EMBL" id="HGT97815.1"/>
    </source>
</evidence>
<proteinExistence type="predicted"/>
<dbReference type="SUPFAM" id="SSF54285">
    <property type="entry name" value="MoaD/ThiS"/>
    <property type="match status" value="1"/>
</dbReference>
<comment type="caution">
    <text evidence="2">The sequence shown here is derived from an EMBL/GenBank/DDBJ whole genome shotgun (WGS) entry which is preliminary data.</text>
</comment>
<accession>A0A7J3MWB0</accession>
<gene>
    <name evidence="1" type="ORF">ENT99_03765</name>
    <name evidence="2" type="ORF">ENU64_00100</name>
</gene>
<evidence type="ECO:0000313" key="1">
    <source>
        <dbReference type="EMBL" id="HFQ78804.1"/>
    </source>
</evidence>
<protein>
    <recommendedName>
        <fullName evidence="3">MoaD/ThiS family protein</fullName>
    </recommendedName>
</protein>
<dbReference type="InterPro" id="IPR016155">
    <property type="entry name" value="Mopterin_synth/thiamin_S_b"/>
</dbReference>
<dbReference type="Pfam" id="PF02597">
    <property type="entry name" value="ThiS"/>
    <property type="match status" value="1"/>
</dbReference>
<organism evidence="2">
    <name type="scientific">Ignisphaera aggregans</name>
    <dbReference type="NCBI Taxonomy" id="334771"/>
    <lineage>
        <taxon>Archaea</taxon>
        <taxon>Thermoproteota</taxon>
        <taxon>Thermoprotei</taxon>
        <taxon>Desulfurococcales</taxon>
        <taxon>Desulfurococcaceae</taxon>
        <taxon>Ignisphaera</taxon>
    </lineage>
</organism>
<dbReference type="CDD" id="cd17040">
    <property type="entry name" value="Ubl_MoaD_like"/>
    <property type="match status" value="1"/>
</dbReference>
<dbReference type="EMBL" id="DTDH01000003">
    <property type="protein sequence ID" value="HGT97815.1"/>
    <property type="molecule type" value="Genomic_DNA"/>
</dbReference>